<keyword evidence="1" id="KW-0812">Transmembrane</keyword>
<feature type="transmembrane region" description="Helical" evidence="1">
    <location>
        <begin position="41"/>
        <end position="58"/>
    </location>
</feature>
<organism evidence="2 3">
    <name type="scientific">Hondaea fermentalgiana</name>
    <dbReference type="NCBI Taxonomy" id="2315210"/>
    <lineage>
        <taxon>Eukaryota</taxon>
        <taxon>Sar</taxon>
        <taxon>Stramenopiles</taxon>
        <taxon>Bigyra</taxon>
        <taxon>Labyrinthulomycetes</taxon>
        <taxon>Thraustochytrida</taxon>
        <taxon>Thraustochytriidae</taxon>
        <taxon>Hondaea</taxon>
    </lineage>
</organism>
<dbReference type="AlphaFoldDB" id="A0A2R5GYF3"/>
<evidence type="ECO:0000313" key="2">
    <source>
        <dbReference type="EMBL" id="GBG33014.1"/>
    </source>
</evidence>
<keyword evidence="1" id="KW-0472">Membrane</keyword>
<name>A0A2R5GYF3_9STRA</name>
<keyword evidence="1" id="KW-1133">Transmembrane helix</keyword>
<dbReference type="Proteomes" id="UP000241890">
    <property type="component" value="Unassembled WGS sequence"/>
</dbReference>
<comment type="caution">
    <text evidence="2">The sequence shown here is derived from an EMBL/GenBank/DDBJ whole genome shotgun (WGS) entry which is preliminary data.</text>
</comment>
<evidence type="ECO:0000313" key="3">
    <source>
        <dbReference type="Proteomes" id="UP000241890"/>
    </source>
</evidence>
<sequence>MDYLLPQQLQTRSIRKNAHVEAWDGWRADSHKRFEMTASKVPALLLWGLVVPVAMFVLGNKEDNIRGGADYIEKRFIEDKEHFRLIHGEEDEE</sequence>
<keyword evidence="3" id="KW-1185">Reference proteome</keyword>
<protein>
    <submittedName>
        <fullName evidence="2">Uncharacterized protein</fullName>
    </submittedName>
</protein>
<dbReference type="OrthoDB" id="41728at2759"/>
<dbReference type="InParanoid" id="A0A2R5GYF3"/>
<dbReference type="EMBL" id="BEYU01000138">
    <property type="protein sequence ID" value="GBG33014.1"/>
    <property type="molecule type" value="Genomic_DNA"/>
</dbReference>
<proteinExistence type="predicted"/>
<accession>A0A2R5GYF3</accession>
<reference evidence="2 3" key="1">
    <citation type="submission" date="2017-12" db="EMBL/GenBank/DDBJ databases">
        <title>Sequencing, de novo assembly and annotation of complete genome of a new Thraustochytrid species, strain FCC1311.</title>
        <authorList>
            <person name="Sedici K."/>
            <person name="Godart F."/>
            <person name="Aiese Cigliano R."/>
            <person name="Sanseverino W."/>
            <person name="Barakat M."/>
            <person name="Ortet P."/>
            <person name="Marechal E."/>
            <person name="Cagnac O."/>
            <person name="Amato A."/>
        </authorList>
    </citation>
    <scope>NUCLEOTIDE SEQUENCE [LARGE SCALE GENOMIC DNA]</scope>
</reference>
<evidence type="ECO:0000256" key="1">
    <source>
        <dbReference type="SAM" id="Phobius"/>
    </source>
</evidence>
<gene>
    <name evidence="2" type="ORF">FCC1311_092382</name>
</gene>